<evidence type="ECO:0000313" key="2">
    <source>
        <dbReference type="EMBL" id="GAA0905476.1"/>
    </source>
</evidence>
<gene>
    <name evidence="2" type="ORF">GCM10009559_73500</name>
</gene>
<protein>
    <submittedName>
        <fullName evidence="2">Helix-turn-helix transcriptional regulator</fullName>
    </submittedName>
</protein>
<dbReference type="CDD" id="cd00093">
    <property type="entry name" value="HTH_XRE"/>
    <property type="match status" value="1"/>
</dbReference>
<dbReference type="InterPro" id="IPR001387">
    <property type="entry name" value="Cro/C1-type_HTH"/>
</dbReference>
<evidence type="ECO:0000313" key="3">
    <source>
        <dbReference type="Proteomes" id="UP001499967"/>
    </source>
</evidence>
<dbReference type="SMART" id="SM00530">
    <property type="entry name" value="HTH_XRE"/>
    <property type="match status" value="1"/>
</dbReference>
<dbReference type="EMBL" id="BAAAHP010000280">
    <property type="protein sequence ID" value="GAA0905476.1"/>
    <property type="molecule type" value="Genomic_DNA"/>
</dbReference>
<name>A0ABN1NFF7_9PSEU</name>
<comment type="caution">
    <text evidence="2">The sequence shown here is derived from an EMBL/GenBank/DDBJ whole genome shotgun (WGS) entry which is preliminary data.</text>
</comment>
<dbReference type="Pfam" id="PF13560">
    <property type="entry name" value="HTH_31"/>
    <property type="match status" value="1"/>
</dbReference>
<dbReference type="InterPro" id="IPR043917">
    <property type="entry name" value="DUF5753"/>
</dbReference>
<reference evidence="2 3" key="1">
    <citation type="journal article" date="2019" name="Int. J. Syst. Evol. Microbiol.">
        <title>The Global Catalogue of Microorganisms (GCM) 10K type strain sequencing project: providing services to taxonomists for standard genome sequencing and annotation.</title>
        <authorList>
            <consortium name="The Broad Institute Genomics Platform"/>
            <consortium name="The Broad Institute Genome Sequencing Center for Infectious Disease"/>
            <person name="Wu L."/>
            <person name="Ma J."/>
        </authorList>
    </citation>
    <scope>NUCLEOTIDE SEQUENCE [LARGE SCALE GENOMIC DNA]</scope>
    <source>
        <strain evidence="2 3">JCM 11117</strain>
    </source>
</reference>
<accession>A0ABN1NFF7</accession>
<dbReference type="RefSeq" id="WP_343946443.1">
    <property type="nucleotide sequence ID" value="NZ_BAAAHP010000280.1"/>
</dbReference>
<dbReference type="SUPFAM" id="SSF47413">
    <property type="entry name" value="lambda repressor-like DNA-binding domains"/>
    <property type="match status" value="1"/>
</dbReference>
<proteinExistence type="predicted"/>
<dbReference type="Pfam" id="PF19054">
    <property type="entry name" value="DUF5753"/>
    <property type="match status" value="1"/>
</dbReference>
<sequence length="280" mass="31289">MADSAAMRRRLRIELRRARNTAKLTQRQVADALEWSPSKVIRIESGQVGISVTDLRALAGLYGVHDPAVLGELETLARGSRRQPFADYRDMIPADTIKYFGYEASASLIRQVQPLVLPGLLQTEDYTRALLRAYGTEAAAIDRVVDSRRERQALFDRAEPPQIFTVLDEAVLRRRVGGTAVMTRQLERLVALAERPHVTIQVVPFDVGAYEAIQGPFIHLEFPDVSDPDVVFLDGQQGSATFIDDPEITGRFQESFLALEDLASAPDQLPAYVERAIRSW</sequence>
<dbReference type="Gene3D" id="1.10.260.40">
    <property type="entry name" value="lambda repressor-like DNA-binding domains"/>
    <property type="match status" value="1"/>
</dbReference>
<feature type="domain" description="HTH cro/C1-type" evidence="1">
    <location>
        <begin position="15"/>
        <end position="70"/>
    </location>
</feature>
<dbReference type="Proteomes" id="UP001499967">
    <property type="component" value="Unassembled WGS sequence"/>
</dbReference>
<dbReference type="InterPro" id="IPR010982">
    <property type="entry name" value="Lambda_DNA-bd_dom_sf"/>
</dbReference>
<dbReference type="PROSITE" id="PS50943">
    <property type="entry name" value="HTH_CROC1"/>
    <property type="match status" value="1"/>
</dbReference>
<keyword evidence="3" id="KW-1185">Reference proteome</keyword>
<organism evidence="2 3">
    <name type="scientific">Pseudonocardia zijingensis</name>
    <dbReference type="NCBI Taxonomy" id="153376"/>
    <lineage>
        <taxon>Bacteria</taxon>
        <taxon>Bacillati</taxon>
        <taxon>Actinomycetota</taxon>
        <taxon>Actinomycetes</taxon>
        <taxon>Pseudonocardiales</taxon>
        <taxon>Pseudonocardiaceae</taxon>
        <taxon>Pseudonocardia</taxon>
    </lineage>
</organism>
<evidence type="ECO:0000259" key="1">
    <source>
        <dbReference type="PROSITE" id="PS50943"/>
    </source>
</evidence>